<feature type="transmembrane region" description="Helical" evidence="6">
    <location>
        <begin position="201"/>
        <end position="219"/>
    </location>
</feature>
<dbReference type="InterPro" id="IPR011701">
    <property type="entry name" value="MFS"/>
</dbReference>
<protein>
    <submittedName>
        <fullName evidence="8">MFS transporter</fullName>
    </submittedName>
</protein>
<dbReference type="Pfam" id="PF07690">
    <property type="entry name" value="MFS_1"/>
    <property type="match status" value="1"/>
</dbReference>
<dbReference type="EMBL" id="CP046910">
    <property type="protein sequence ID" value="QGZ56416.1"/>
    <property type="molecule type" value="Genomic_DNA"/>
</dbReference>
<evidence type="ECO:0000256" key="2">
    <source>
        <dbReference type="ARBA" id="ARBA00022448"/>
    </source>
</evidence>
<evidence type="ECO:0000256" key="5">
    <source>
        <dbReference type="ARBA" id="ARBA00023136"/>
    </source>
</evidence>
<dbReference type="InterPro" id="IPR020846">
    <property type="entry name" value="MFS_dom"/>
</dbReference>
<evidence type="ECO:0000256" key="4">
    <source>
        <dbReference type="ARBA" id="ARBA00022989"/>
    </source>
</evidence>
<accession>A0A7Z2G735</accession>
<dbReference type="OrthoDB" id="6057322at2"/>
<evidence type="ECO:0000256" key="3">
    <source>
        <dbReference type="ARBA" id="ARBA00022692"/>
    </source>
</evidence>
<keyword evidence="5 6" id="KW-0472">Membrane</keyword>
<dbReference type="InterPro" id="IPR036259">
    <property type="entry name" value="MFS_trans_sf"/>
</dbReference>
<comment type="subcellular location">
    <subcellularLocation>
        <location evidence="1">Membrane</location>
        <topology evidence="1">Multi-pass membrane protein</topology>
    </subcellularLocation>
</comment>
<feature type="transmembrane region" description="Helical" evidence="6">
    <location>
        <begin position="511"/>
        <end position="530"/>
    </location>
</feature>
<dbReference type="Gene3D" id="1.20.1250.20">
    <property type="entry name" value="MFS general substrate transporter like domains"/>
    <property type="match status" value="2"/>
</dbReference>
<feature type="transmembrane region" description="Helical" evidence="6">
    <location>
        <begin position="447"/>
        <end position="469"/>
    </location>
</feature>
<evidence type="ECO:0000256" key="6">
    <source>
        <dbReference type="SAM" id="Phobius"/>
    </source>
</evidence>
<name>A0A7Z2G735_9BURK</name>
<feature type="transmembrane region" description="Helical" evidence="6">
    <location>
        <begin position="67"/>
        <end position="86"/>
    </location>
</feature>
<feature type="transmembrane region" description="Helical" evidence="6">
    <location>
        <begin position="28"/>
        <end position="55"/>
    </location>
</feature>
<dbReference type="RefSeq" id="WP_158759380.1">
    <property type="nucleotide sequence ID" value="NZ_CP046910.1"/>
</dbReference>
<keyword evidence="9" id="KW-1185">Reference proteome</keyword>
<dbReference type="PANTHER" id="PTHR23505:SF79">
    <property type="entry name" value="PROTEIN SPINSTER"/>
    <property type="match status" value="1"/>
</dbReference>
<dbReference type="InterPro" id="IPR044770">
    <property type="entry name" value="MFS_spinster-like"/>
</dbReference>
<feature type="domain" description="Major facilitator superfamily (MFS) profile" evidence="7">
    <location>
        <begin position="30"/>
        <end position="535"/>
    </location>
</feature>
<dbReference type="SUPFAM" id="SSF103473">
    <property type="entry name" value="MFS general substrate transporter"/>
    <property type="match status" value="1"/>
</dbReference>
<evidence type="ECO:0000313" key="9">
    <source>
        <dbReference type="Proteomes" id="UP000434209"/>
    </source>
</evidence>
<evidence type="ECO:0000313" key="8">
    <source>
        <dbReference type="EMBL" id="QGZ56416.1"/>
    </source>
</evidence>
<dbReference type="KEGG" id="pacp:FAZ97_15615"/>
<gene>
    <name evidence="8" type="ORF">FAZ97_15615</name>
</gene>
<feature type="transmembrane region" description="Helical" evidence="6">
    <location>
        <begin position="155"/>
        <end position="181"/>
    </location>
</feature>
<feature type="transmembrane region" description="Helical" evidence="6">
    <location>
        <begin position="387"/>
        <end position="409"/>
    </location>
</feature>
<keyword evidence="3 6" id="KW-0812">Transmembrane</keyword>
<keyword evidence="2" id="KW-0813">Transport</keyword>
<evidence type="ECO:0000259" key="7">
    <source>
        <dbReference type="PROSITE" id="PS50850"/>
    </source>
</evidence>
<reference evidence="8 9" key="1">
    <citation type="submission" date="2019-12" db="EMBL/GenBank/DDBJ databases">
        <title>Paraburkholderia acidiphila 7Q-K02 sp. nov and Paraburkholderia acidisoli DHF22 sp. nov., two strains isolated from forest soil.</title>
        <authorList>
            <person name="Gao Z."/>
            <person name="Qiu L."/>
        </authorList>
    </citation>
    <scope>NUCLEOTIDE SEQUENCE [LARGE SCALE GENOMIC DNA]</scope>
    <source>
        <strain evidence="8 9">7Q-K02</strain>
    </source>
</reference>
<dbReference type="PANTHER" id="PTHR23505">
    <property type="entry name" value="SPINSTER"/>
    <property type="match status" value="1"/>
</dbReference>
<feature type="transmembrane region" description="Helical" evidence="6">
    <location>
        <begin position="481"/>
        <end position="505"/>
    </location>
</feature>
<organism evidence="8 9">
    <name type="scientific">Paraburkholderia acidiphila</name>
    <dbReference type="NCBI Taxonomy" id="2571747"/>
    <lineage>
        <taxon>Bacteria</taxon>
        <taxon>Pseudomonadati</taxon>
        <taxon>Pseudomonadota</taxon>
        <taxon>Betaproteobacteria</taxon>
        <taxon>Burkholderiales</taxon>
        <taxon>Burkholderiaceae</taxon>
        <taxon>Paraburkholderia</taxon>
    </lineage>
</organism>
<dbReference type="GO" id="GO:0022857">
    <property type="term" value="F:transmembrane transporter activity"/>
    <property type="evidence" value="ECO:0007669"/>
    <property type="project" value="InterPro"/>
</dbReference>
<sequence length="558" mass="58838">MSSESSSVAEPLAQERFGDLIYTRQRRLYVLGILTVVYVFNFLDRQILTILAPYIKADLHIGDAQIGLLYGTCFALFYAVMGLPLARFADNWDRVRTLSLGLAVWSLMTGLSGLASGFAGLALARIGVGVGEASATPSAFSLLQDYFSDKRRATAIAVYSSGIFIGSGLAGAVAALTIGWWRGLQASGSAPLAFPAWKITFLSLGLPGIVLALVLLFTVREPRRARQHGAARMVSFSSVMRAVGGDVASMTPPFSIAAAWRGARTRRGVLQNLLVLALCVAAAATLTAITDSLATVHQHAGFGHIGPVTVTTNLIQWSALAFGAYAAWCWLHRLTQRDTLASKQILRSPVVRATVLAAALQNTVNYAVTGFTFLYGVGHFGLGARDAFALGLIIALSGFLGTTLGGIGADFLARRSAAGRLWLAMAAALCSGALYALQLCAPDKTTFFAAFFGAQMTGTVWFGAASATVQGLVAPRLRGTAIAVQWLVVNLIGLGIGPYCVGLVGDVTGDLRVGMLGALVLIPASLIFYFKAARLLPNAERLFQSQAARSGNCSEQSA</sequence>
<dbReference type="GO" id="GO:0016020">
    <property type="term" value="C:membrane"/>
    <property type="evidence" value="ECO:0007669"/>
    <property type="project" value="UniProtKB-SubCell"/>
</dbReference>
<feature type="transmembrane region" description="Helical" evidence="6">
    <location>
        <begin position="98"/>
        <end position="116"/>
    </location>
</feature>
<dbReference type="Proteomes" id="UP000434209">
    <property type="component" value="Chromosome 2"/>
</dbReference>
<feature type="transmembrane region" description="Helical" evidence="6">
    <location>
        <begin position="353"/>
        <end position="375"/>
    </location>
</feature>
<proteinExistence type="predicted"/>
<keyword evidence="4 6" id="KW-1133">Transmembrane helix</keyword>
<feature type="transmembrane region" description="Helical" evidence="6">
    <location>
        <begin position="273"/>
        <end position="294"/>
    </location>
</feature>
<feature type="transmembrane region" description="Helical" evidence="6">
    <location>
        <begin position="314"/>
        <end position="332"/>
    </location>
</feature>
<evidence type="ECO:0000256" key="1">
    <source>
        <dbReference type="ARBA" id="ARBA00004141"/>
    </source>
</evidence>
<feature type="transmembrane region" description="Helical" evidence="6">
    <location>
        <begin position="421"/>
        <end position="441"/>
    </location>
</feature>
<dbReference type="AlphaFoldDB" id="A0A7Z2G735"/>
<dbReference type="PROSITE" id="PS50850">
    <property type="entry name" value="MFS"/>
    <property type="match status" value="1"/>
</dbReference>